<gene>
    <name evidence="2" type="primary">spoIID</name>
    <name evidence="2" type="ORF">C12CBH8_15470</name>
</gene>
<feature type="domain" description="Sporulation stage II protein D amidase enhancer LytB N-terminal" evidence="1">
    <location>
        <begin position="55"/>
        <end position="161"/>
    </location>
</feature>
<organism evidence="2 3">
    <name type="scientific">Solibaculum mannosilyticum</name>
    <dbReference type="NCBI Taxonomy" id="2780922"/>
    <lineage>
        <taxon>Bacteria</taxon>
        <taxon>Bacillati</taxon>
        <taxon>Bacillota</taxon>
        <taxon>Clostridia</taxon>
        <taxon>Eubacteriales</taxon>
        <taxon>Oscillospiraceae</taxon>
        <taxon>Solibaculum</taxon>
    </lineage>
</organism>
<dbReference type="NCBIfam" id="TIGR02870">
    <property type="entry name" value="spore_II_D"/>
    <property type="match status" value="1"/>
</dbReference>
<reference evidence="3" key="1">
    <citation type="submission" date="2020-07" db="EMBL/GenBank/DDBJ databases">
        <title>Complete genome sequencing of Clostridia bacterium strain 12CBH8.</title>
        <authorList>
            <person name="Sakamoto M."/>
            <person name="Murakami T."/>
            <person name="Mori H."/>
        </authorList>
    </citation>
    <scope>NUCLEOTIDE SEQUENCE [LARGE SCALE GENOMIC DNA]</scope>
    <source>
        <strain evidence="3">12CBH8</strain>
    </source>
</reference>
<name>A0A7I8D269_9FIRM</name>
<keyword evidence="3" id="KW-1185">Reference proteome</keyword>
<dbReference type="EMBL" id="AP023321">
    <property type="protein sequence ID" value="BCI60908.1"/>
    <property type="molecule type" value="Genomic_DNA"/>
</dbReference>
<dbReference type="GO" id="GO:0030435">
    <property type="term" value="P:sporulation resulting in formation of a cellular spore"/>
    <property type="evidence" value="ECO:0007669"/>
    <property type="project" value="InterPro"/>
</dbReference>
<protein>
    <submittedName>
        <fullName evidence="2">Stage II sporulation protein D</fullName>
    </submittedName>
</protein>
<evidence type="ECO:0000313" key="2">
    <source>
        <dbReference type="EMBL" id="BCI60908.1"/>
    </source>
</evidence>
<dbReference type="Pfam" id="PF08486">
    <property type="entry name" value="SpoIID"/>
    <property type="match status" value="1"/>
</dbReference>
<sequence>MKKYIGAAVLLFFFLLFVPILACLGEGFAPKSNQSDSSKTQNINADDTFDLLDESTGEIITVSARDYLLGAVASEMPPSFHSEALKAQAAASYTYAYRRRAQQEATPDESLKGADFSVNTAEKEGYFPQDQAKEQWGNQFDASWARIEDAVDEVLGKLIVYQGEPVLAVYHAMSGGTTETAQVYWGNDVPYLQSTDSPGDALAPQYETASTFTTDEMKQKLTSSFSDLTLGEDPSTWFGQPELSAAGTVTSMPVGDQTVSGRDLRTALGLRSANFSLSLADNVFTVTVHGYGHGVGLSQYGADYMARQGSKWQDIIRHYYQNVEITTAPGYSDTLSDTTSG</sequence>
<dbReference type="InterPro" id="IPR013486">
    <property type="entry name" value="SpoIID/LytB"/>
</dbReference>
<dbReference type="NCBIfam" id="TIGR02669">
    <property type="entry name" value="SpoIID_LytB"/>
    <property type="match status" value="1"/>
</dbReference>
<dbReference type="KEGG" id="sman:C12CBH8_15470"/>
<dbReference type="AlphaFoldDB" id="A0A7I8D269"/>
<proteinExistence type="predicted"/>
<accession>A0A7I8D269</accession>
<dbReference type="InterPro" id="IPR013693">
    <property type="entry name" value="SpoIID/LytB_N"/>
</dbReference>
<dbReference type="InterPro" id="IPR014225">
    <property type="entry name" value="Spore_II_D_firmicutes"/>
</dbReference>
<dbReference type="Proteomes" id="UP000593890">
    <property type="component" value="Chromosome"/>
</dbReference>
<evidence type="ECO:0000313" key="3">
    <source>
        <dbReference type="Proteomes" id="UP000593890"/>
    </source>
</evidence>
<dbReference type="RefSeq" id="WP_215532952.1">
    <property type="nucleotide sequence ID" value="NZ_AP023321.1"/>
</dbReference>
<evidence type="ECO:0000259" key="1">
    <source>
        <dbReference type="Pfam" id="PF08486"/>
    </source>
</evidence>